<evidence type="ECO:0000313" key="6">
    <source>
        <dbReference type="EMBL" id="ABW20077.1"/>
    </source>
</evidence>
<keyword evidence="1" id="KW-0805">Transcription regulation</keyword>
<evidence type="ECO:0000259" key="4">
    <source>
        <dbReference type="PROSITE" id="PS50987"/>
    </source>
</evidence>
<dbReference type="AlphaFoldDB" id="A8MJU5"/>
<dbReference type="SMART" id="SM00420">
    <property type="entry name" value="HTH_DEOR"/>
    <property type="match status" value="1"/>
</dbReference>
<evidence type="ECO:0000256" key="1">
    <source>
        <dbReference type="ARBA" id="ARBA00023015"/>
    </source>
</evidence>
<accession>A8MJU5</accession>
<dbReference type="HOGENOM" id="CLU_060699_1_4_9"/>
<sequence>MLQAERRNYIIEVLNRDGRVVIEDLAKVLNVSEMTIRRDLQVLQQHKLITRTHGGAVSHDLLAEETPYSKKAEQNMEEKRKIGMYASSLVEEGNVIILDAGTTSMEIAKGIVGIKNLKVVTNDLMIAAFLSKYEGIGVYCSGGIVQRDTVACLGDHAIELFKSINADIAFVGASSVDIEKGVTTPTAEKAQLKKQLTKSAKKTILVADSLKFGKVAFVNICPLTRFDLIITGNRIDKEIEQGIRNLDIELELV</sequence>
<dbReference type="GO" id="GO:0003677">
    <property type="term" value="F:DNA binding"/>
    <property type="evidence" value="ECO:0007669"/>
    <property type="project" value="UniProtKB-KW"/>
</dbReference>
<dbReference type="eggNOG" id="COG1349">
    <property type="taxonomic scope" value="Bacteria"/>
</dbReference>
<dbReference type="KEGG" id="aoe:Clos_2546"/>
<dbReference type="GO" id="GO:0003700">
    <property type="term" value="F:DNA-binding transcription factor activity"/>
    <property type="evidence" value="ECO:0007669"/>
    <property type="project" value="InterPro"/>
</dbReference>
<dbReference type="Pfam" id="PF08220">
    <property type="entry name" value="HTH_DeoR"/>
    <property type="match status" value="1"/>
</dbReference>
<dbReference type="InterPro" id="IPR037171">
    <property type="entry name" value="NagB/RpiA_transferase-like"/>
</dbReference>
<proteinExistence type="predicted"/>
<dbReference type="PROSITE" id="PS50987">
    <property type="entry name" value="HTH_ARSR_2"/>
    <property type="match status" value="1"/>
</dbReference>
<dbReference type="InterPro" id="IPR036390">
    <property type="entry name" value="WH_DNA-bd_sf"/>
</dbReference>
<dbReference type="SMART" id="SM01134">
    <property type="entry name" value="DeoRC"/>
    <property type="match status" value="1"/>
</dbReference>
<keyword evidence="7" id="KW-1185">Reference proteome</keyword>
<dbReference type="InterPro" id="IPR036388">
    <property type="entry name" value="WH-like_DNA-bd_sf"/>
</dbReference>
<dbReference type="Gene3D" id="1.10.10.10">
    <property type="entry name" value="Winged helix-like DNA-binding domain superfamily/Winged helix DNA-binding domain"/>
    <property type="match status" value="1"/>
</dbReference>
<evidence type="ECO:0000256" key="2">
    <source>
        <dbReference type="ARBA" id="ARBA00023125"/>
    </source>
</evidence>
<evidence type="ECO:0000313" key="7">
    <source>
        <dbReference type="Proteomes" id="UP000000269"/>
    </source>
</evidence>
<dbReference type="PROSITE" id="PS00894">
    <property type="entry name" value="HTH_DEOR_1"/>
    <property type="match status" value="1"/>
</dbReference>
<dbReference type="PROSITE" id="PS51000">
    <property type="entry name" value="HTH_DEOR_2"/>
    <property type="match status" value="1"/>
</dbReference>
<dbReference type="InterPro" id="IPR001034">
    <property type="entry name" value="DeoR_HTH"/>
</dbReference>
<dbReference type="SUPFAM" id="SSF46785">
    <property type="entry name" value="Winged helix' DNA-binding domain"/>
    <property type="match status" value="1"/>
</dbReference>
<dbReference type="InterPro" id="IPR014036">
    <property type="entry name" value="DeoR-like_C"/>
</dbReference>
<reference evidence="7" key="1">
    <citation type="submission" date="2007-10" db="EMBL/GenBank/DDBJ databases">
        <title>Complete genome of Alkaliphilus oremlandii OhILAs.</title>
        <authorList>
            <person name="Copeland A."/>
            <person name="Lucas S."/>
            <person name="Lapidus A."/>
            <person name="Barry K."/>
            <person name="Detter J.C."/>
            <person name="Glavina del Rio T."/>
            <person name="Hammon N."/>
            <person name="Israni S."/>
            <person name="Dalin E."/>
            <person name="Tice H."/>
            <person name="Pitluck S."/>
            <person name="Chain P."/>
            <person name="Malfatti S."/>
            <person name="Shin M."/>
            <person name="Vergez L."/>
            <person name="Schmutz J."/>
            <person name="Larimer F."/>
            <person name="Land M."/>
            <person name="Hauser L."/>
            <person name="Kyrpides N."/>
            <person name="Mikhailova N."/>
            <person name="Stolz J.F."/>
            <person name="Dawson A."/>
            <person name="Fisher E."/>
            <person name="Crable B."/>
            <person name="Perera E."/>
            <person name="Lisak J."/>
            <person name="Ranganathan M."/>
            <person name="Basu P."/>
            <person name="Richardson P."/>
        </authorList>
    </citation>
    <scope>NUCLEOTIDE SEQUENCE [LARGE SCALE GENOMIC DNA]</scope>
    <source>
        <strain evidence="7">OhILAs</strain>
    </source>
</reference>
<gene>
    <name evidence="6" type="ordered locus">Clos_2546</name>
</gene>
<dbReference type="InterPro" id="IPR001845">
    <property type="entry name" value="HTH_ArsR_DNA-bd_dom"/>
</dbReference>
<dbReference type="SUPFAM" id="SSF100950">
    <property type="entry name" value="NagB/RpiA/CoA transferase-like"/>
    <property type="match status" value="1"/>
</dbReference>
<dbReference type="EMBL" id="CP000853">
    <property type="protein sequence ID" value="ABW20077.1"/>
    <property type="molecule type" value="Genomic_DNA"/>
</dbReference>
<keyword evidence="3" id="KW-0804">Transcription</keyword>
<keyword evidence="2" id="KW-0238">DNA-binding</keyword>
<dbReference type="STRING" id="350688.Clos_2546"/>
<dbReference type="PANTHER" id="PTHR30363:SF46">
    <property type="entry name" value="LYSR FAMILY TRANSCRIPTIONAL REGULATOR"/>
    <property type="match status" value="1"/>
</dbReference>
<dbReference type="Proteomes" id="UP000000269">
    <property type="component" value="Chromosome"/>
</dbReference>
<dbReference type="InterPro" id="IPR018356">
    <property type="entry name" value="Tscrpt_reg_HTH_DeoR_CS"/>
</dbReference>
<dbReference type="PANTHER" id="PTHR30363">
    <property type="entry name" value="HTH-TYPE TRANSCRIPTIONAL REGULATOR SRLR-RELATED"/>
    <property type="match status" value="1"/>
</dbReference>
<name>A8MJU5_ALKOO</name>
<dbReference type="Gene3D" id="3.40.50.1360">
    <property type="match status" value="1"/>
</dbReference>
<evidence type="ECO:0000259" key="5">
    <source>
        <dbReference type="PROSITE" id="PS51000"/>
    </source>
</evidence>
<organism evidence="6 7">
    <name type="scientific">Alkaliphilus oremlandii (strain OhILAs)</name>
    <name type="common">Clostridium oremlandii (strain OhILAs)</name>
    <dbReference type="NCBI Taxonomy" id="350688"/>
    <lineage>
        <taxon>Bacteria</taxon>
        <taxon>Bacillati</taxon>
        <taxon>Bacillota</taxon>
        <taxon>Clostridia</taxon>
        <taxon>Peptostreptococcales</taxon>
        <taxon>Natronincolaceae</taxon>
        <taxon>Alkaliphilus</taxon>
    </lineage>
</organism>
<dbReference type="Pfam" id="PF00455">
    <property type="entry name" value="DeoRC"/>
    <property type="match status" value="1"/>
</dbReference>
<feature type="domain" description="HTH arsR-type" evidence="4">
    <location>
        <begin position="1"/>
        <end position="83"/>
    </location>
</feature>
<dbReference type="OrthoDB" id="9797223at2"/>
<dbReference type="InterPro" id="IPR050313">
    <property type="entry name" value="Carb_Metab_HTH_regulators"/>
</dbReference>
<protein>
    <submittedName>
        <fullName evidence="6">Transcriptional regulator, DeoR family</fullName>
    </submittedName>
</protein>
<feature type="domain" description="HTH deoR-type" evidence="5">
    <location>
        <begin position="3"/>
        <end position="58"/>
    </location>
</feature>
<dbReference type="RefSeq" id="WP_012160384.1">
    <property type="nucleotide sequence ID" value="NC_009922.1"/>
</dbReference>
<evidence type="ECO:0000256" key="3">
    <source>
        <dbReference type="ARBA" id="ARBA00023163"/>
    </source>
</evidence>
<dbReference type="PRINTS" id="PR00037">
    <property type="entry name" value="HTHLACR"/>
</dbReference>